<reference evidence="2 3" key="1">
    <citation type="journal article" date="2018" name="Evol. Lett.">
        <title>Horizontal gene cluster transfer increased hallucinogenic mushroom diversity.</title>
        <authorList>
            <person name="Reynolds H.T."/>
            <person name="Vijayakumar V."/>
            <person name="Gluck-Thaler E."/>
            <person name="Korotkin H.B."/>
            <person name="Matheny P.B."/>
            <person name="Slot J.C."/>
        </authorList>
    </citation>
    <scope>NUCLEOTIDE SEQUENCE [LARGE SCALE GENOMIC DNA]</scope>
    <source>
        <strain evidence="2 3">2629</strain>
    </source>
</reference>
<dbReference type="EMBL" id="NHTK01001383">
    <property type="protein sequence ID" value="PPQ98410.1"/>
    <property type="molecule type" value="Genomic_DNA"/>
</dbReference>
<keyword evidence="1" id="KW-0472">Membrane</keyword>
<organism evidence="2 3">
    <name type="scientific">Panaeolus cyanescens</name>
    <dbReference type="NCBI Taxonomy" id="181874"/>
    <lineage>
        <taxon>Eukaryota</taxon>
        <taxon>Fungi</taxon>
        <taxon>Dikarya</taxon>
        <taxon>Basidiomycota</taxon>
        <taxon>Agaricomycotina</taxon>
        <taxon>Agaricomycetes</taxon>
        <taxon>Agaricomycetidae</taxon>
        <taxon>Agaricales</taxon>
        <taxon>Agaricineae</taxon>
        <taxon>Galeropsidaceae</taxon>
        <taxon>Panaeolus</taxon>
    </lineage>
</organism>
<keyword evidence="3" id="KW-1185">Reference proteome</keyword>
<feature type="transmembrane region" description="Helical" evidence="1">
    <location>
        <begin position="190"/>
        <end position="208"/>
    </location>
</feature>
<feature type="transmembrane region" description="Helical" evidence="1">
    <location>
        <begin position="92"/>
        <end position="111"/>
    </location>
</feature>
<feature type="transmembrane region" description="Helical" evidence="1">
    <location>
        <begin position="20"/>
        <end position="42"/>
    </location>
</feature>
<feature type="transmembrane region" description="Helical" evidence="1">
    <location>
        <begin position="131"/>
        <end position="152"/>
    </location>
</feature>
<keyword evidence="1" id="KW-1133">Transmembrane helix</keyword>
<proteinExistence type="predicted"/>
<gene>
    <name evidence="2" type="ORF">CVT24_004089</name>
</gene>
<keyword evidence="1" id="KW-0812">Transmembrane</keyword>
<name>A0A409Y5Y2_9AGAR</name>
<feature type="transmembrane region" description="Helical" evidence="1">
    <location>
        <begin position="158"/>
        <end position="178"/>
    </location>
</feature>
<comment type="caution">
    <text evidence="2">The sequence shown here is derived from an EMBL/GenBank/DDBJ whole genome shotgun (WGS) entry which is preliminary data.</text>
</comment>
<dbReference type="InParanoid" id="A0A409Y5Y2"/>
<protein>
    <submittedName>
        <fullName evidence="2">Uncharacterized protein</fullName>
    </submittedName>
</protein>
<sequence length="211" mass="24074">MVSQAILGVRAFNLSRRSKYIGWCFIVLYFTATVVSALQLSVPAERETPPQRRSVMHWAMCVFRLHTIQFPDADFMQDNCRAFNPVQVLGAWIFYAIAIIYDVLTTGISLMPKTFDYKDVKTNPDVSKPMLYDGLGYLVVLTAVNILNLILYRTSAEIQVRISFTAGASLAYCVSWIMSQRLLIHLYGMYTHLLFFFSAPNLHLVMYADTD</sequence>
<evidence type="ECO:0000256" key="1">
    <source>
        <dbReference type="SAM" id="Phobius"/>
    </source>
</evidence>
<dbReference type="STRING" id="181874.A0A409Y5Y2"/>
<dbReference type="Proteomes" id="UP000284842">
    <property type="component" value="Unassembled WGS sequence"/>
</dbReference>
<evidence type="ECO:0000313" key="2">
    <source>
        <dbReference type="EMBL" id="PPQ98410.1"/>
    </source>
</evidence>
<accession>A0A409Y5Y2</accession>
<dbReference type="AlphaFoldDB" id="A0A409Y5Y2"/>
<dbReference type="OrthoDB" id="3346251at2759"/>
<evidence type="ECO:0000313" key="3">
    <source>
        <dbReference type="Proteomes" id="UP000284842"/>
    </source>
</evidence>